<sequence>MAMVDMFQVNPLQDSTDLLSQPKAFRHRAAEDGYLFFAGLLDPAKVLNLREQILLVCQSHGWTQEGTNSAEGLANPNLTVVESGDPRWRAFYKDVQKLRDFHHLALDDNLIQVFEVLFGESVLPHSRNICRLVFPNTALHSTPPHQDNWHIGGSEETWTAWLPCGHCPVSLGSLVIAKGSHQHGKLDHKAASGPGGRQA</sequence>
<dbReference type="InterPro" id="IPR008775">
    <property type="entry name" value="Phytyl_CoA_dOase-like"/>
</dbReference>
<accession>A0A383EJY3</accession>
<organism evidence="1">
    <name type="scientific">marine metagenome</name>
    <dbReference type="NCBI Taxonomy" id="408172"/>
    <lineage>
        <taxon>unclassified sequences</taxon>
        <taxon>metagenomes</taxon>
        <taxon>ecological metagenomes</taxon>
    </lineage>
</organism>
<reference evidence="1" key="1">
    <citation type="submission" date="2018-05" db="EMBL/GenBank/DDBJ databases">
        <authorList>
            <person name="Lanie J.A."/>
            <person name="Ng W.-L."/>
            <person name="Kazmierczak K.M."/>
            <person name="Andrzejewski T.M."/>
            <person name="Davidsen T.M."/>
            <person name="Wayne K.J."/>
            <person name="Tettelin H."/>
            <person name="Glass J.I."/>
            <person name="Rusch D."/>
            <person name="Podicherti R."/>
            <person name="Tsui H.-C.T."/>
            <person name="Winkler M.E."/>
        </authorList>
    </citation>
    <scope>NUCLEOTIDE SEQUENCE</scope>
</reference>
<dbReference type="PANTHER" id="PTHR40128">
    <property type="entry name" value="EXPRESSED PROTEIN"/>
    <property type="match status" value="1"/>
</dbReference>
<dbReference type="Gene3D" id="2.60.120.620">
    <property type="entry name" value="q2cbj1_9rhob like domain"/>
    <property type="match status" value="1"/>
</dbReference>
<gene>
    <name evidence="1" type="ORF">METZ01_LOCUS510030</name>
</gene>
<protein>
    <submittedName>
        <fullName evidence="1">Uncharacterized protein</fullName>
    </submittedName>
</protein>
<evidence type="ECO:0000313" key="1">
    <source>
        <dbReference type="EMBL" id="SVE57176.1"/>
    </source>
</evidence>
<feature type="non-terminal residue" evidence="1">
    <location>
        <position position="199"/>
    </location>
</feature>
<dbReference type="PANTHER" id="PTHR40128:SF1">
    <property type="entry name" value="PHYTANOYL-COA HYDROXYLASE"/>
    <property type="match status" value="1"/>
</dbReference>
<dbReference type="EMBL" id="UINC01226613">
    <property type="protein sequence ID" value="SVE57176.1"/>
    <property type="molecule type" value="Genomic_DNA"/>
</dbReference>
<dbReference type="AlphaFoldDB" id="A0A383EJY3"/>
<proteinExistence type="predicted"/>
<dbReference type="SUPFAM" id="SSF51197">
    <property type="entry name" value="Clavaminate synthase-like"/>
    <property type="match status" value="1"/>
</dbReference>
<name>A0A383EJY3_9ZZZZ</name>
<dbReference type="Pfam" id="PF05721">
    <property type="entry name" value="PhyH"/>
    <property type="match status" value="1"/>
</dbReference>